<comment type="similarity">
    <text evidence="1 2">Belongs to the RTX toxin acyltransferase family.</text>
</comment>
<gene>
    <name evidence="3" type="ORF">ACFOGP_06230</name>
</gene>
<comment type="caution">
    <text evidence="3">The sequence shown here is derived from an EMBL/GenBank/DDBJ whole genome shotgun (WGS) entry which is preliminary data.</text>
</comment>
<dbReference type="InterPro" id="IPR003996">
    <property type="entry name" value="RTX_toxin-activating_protC_bac"/>
</dbReference>
<dbReference type="EMBL" id="JBHRTB010000010">
    <property type="protein sequence ID" value="MFC3142297.1"/>
    <property type="molecule type" value="Genomic_DNA"/>
</dbReference>
<evidence type="ECO:0000313" key="3">
    <source>
        <dbReference type="EMBL" id="MFC3142297.1"/>
    </source>
</evidence>
<organism evidence="3 4">
    <name type="scientific">Psychromarinibacter halotolerans</name>
    <dbReference type="NCBI Taxonomy" id="1775175"/>
    <lineage>
        <taxon>Bacteria</taxon>
        <taxon>Pseudomonadati</taxon>
        <taxon>Pseudomonadota</taxon>
        <taxon>Alphaproteobacteria</taxon>
        <taxon>Rhodobacterales</taxon>
        <taxon>Paracoccaceae</taxon>
        <taxon>Psychromarinibacter</taxon>
    </lineage>
</organism>
<name>A0ABV7GR82_9RHOB</name>
<evidence type="ECO:0000256" key="2">
    <source>
        <dbReference type="RuleBase" id="RU368102"/>
    </source>
</evidence>
<evidence type="ECO:0000256" key="1">
    <source>
        <dbReference type="ARBA" id="ARBA00005686"/>
    </source>
</evidence>
<dbReference type="Pfam" id="PF02794">
    <property type="entry name" value="HlyC"/>
    <property type="match status" value="1"/>
</dbReference>
<comment type="function">
    <text evidence="2">Involved in fatty acylation of protoxin at internal lysine residues, thereby converting it to the active toxin.</text>
</comment>
<keyword evidence="2" id="KW-0204">Cytolysis</keyword>
<dbReference type="RefSeq" id="WP_275634045.1">
    <property type="nucleotide sequence ID" value="NZ_JARGYD010000007.1"/>
</dbReference>
<keyword evidence="4" id="KW-1185">Reference proteome</keyword>
<keyword evidence="2" id="KW-0963">Cytoplasm</keyword>
<sequence length="178" mass="20169">MKNFETAAGTATPRPNHTMPEYPTKAQIAAYGAFAFLYLRSDQHRDVPMHLARLAIQPAIDLGFFKIFEHEDVPRAAVTWAFLDRDAERRMVAGELLKPQDWVSGDVMWVREIIAPYGKGTAAAVVRWLQRSVPDRVSRVRYLRIDPGHQRRRIVEITRHGSGFGARAVPAAHILNDD</sequence>
<proteinExistence type="inferred from homology"/>
<dbReference type="EC" id="2.3.1.-" evidence="2"/>
<protein>
    <recommendedName>
        <fullName evidence="2">RTX toxin-activating lysine-acyltransferase</fullName>
        <ecNumber evidence="2">2.3.1.-</ecNumber>
    </recommendedName>
</protein>
<keyword evidence="2" id="KW-0808">Transferase</keyword>
<keyword evidence="2" id="KW-0012">Acyltransferase</keyword>
<reference evidence="4" key="1">
    <citation type="journal article" date="2019" name="Int. J. Syst. Evol. Microbiol.">
        <title>The Global Catalogue of Microorganisms (GCM) 10K type strain sequencing project: providing services to taxonomists for standard genome sequencing and annotation.</title>
        <authorList>
            <consortium name="The Broad Institute Genomics Platform"/>
            <consortium name="The Broad Institute Genome Sequencing Center for Infectious Disease"/>
            <person name="Wu L."/>
            <person name="Ma J."/>
        </authorList>
    </citation>
    <scope>NUCLEOTIDE SEQUENCE [LARGE SCALE GENOMIC DNA]</scope>
    <source>
        <strain evidence="4">KCTC 52366</strain>
    </source>
</reference>
<dbReference type="Proteomes" id="UP001595632">
    <property type="component" value="Unassembled WGS sequence"/>
</dbReference>
<accession>A0ABV7GR82</accession>
<evidence type="ECO:0000313" key="4">
    <source>
        <dbReference type="Proteomes" id="UP001595632"/>
    </source>
</evidence>
<comment type="subcellular location">
    <subcellularLocation>
        <location evidence="2">Cytoplasm</location>
    </subcellularLocation>
</comment>